<keyword evidence="4 6" id="KW-1133">Transmembrane helix</keyword>
<feature type="transmembrane region" description="Helical" evidence="6">
    <location>
        <begin position="169"/>
        <end position="187"/>
    </location>
</feature>
<comment type="caution">
    <text evidence="7">The sequence shown here is derived from an EMBL/GenBank/DDBJ whole genome shotgun (WGS) entry which is preliminary data.</text>
</comment>
<evidence type="ECO:0000313" key="8">
    <source>
        <dbReference type="Proteomes" id="UP000093355"/>
    </source>
</evidence>
<dbReference type="CDD" id="cd06580">
    <property type="entry name" value="TM_PBP1_transp_TpRbsC_like"/>
    <property type="match status" value="1"/>
</dbReference>
<feature type="transmembrane region" description="Helical" evidence="6">
    <location>
        <begin position="12"/>
        <end position="30"/>
    </location>
</feature>
<feature type="transmembrane region" description="Helical" evidence="6">
    <location>
        <begin position="341"/>
        <end position="362"/>
    </location>
</feature>
<proteinExistence type="predicted"/>
<dbReference type="STRING" id="904291.A7J15_06440"/>
<dbReference type="Pfam" id="PF02653">
    <property type="entry name" value="BPD_transp_2"/>
    <property type="match status" value="1"/>
</dbReference>
<reference evidence="7 8" key="1">
    <citation type="submission" date="2016-05" db="EMBL/GenBank/DDBJ databases">
        <authorList>
            <person name="Lavstsen T."/>
            <person name="Jespersen J.S."/>
        </authorList>
    </citation>
    <scope>NUCLEOTIDE SEQUENCE [LARGE SCALE GENOMIC DNA]</scope>
    <source>
        <strain evidence="7 8">YLB-01</strain>
    </source>
</reference>
<comment type="subcellular location">
    <subcellularLocation>
        <location evidence="1">Cell membrane</location>
        <topology evidence="1">Multi-pass membrane protein</topology>
    </subcellularLocation>
</comment>
<gene>
    <name evidence="7" type="ORF">A7J15_06440</name>
</gene>
<dbReference type="AlphaFoldDB" id="A0A1B9NBM7"/>
<keyword evidence="3 6" id="KW-0812">Transmembrane</keyword>
<keyword evidence="2" id="KW-1003">Cell membrane</keyword>
<dbReference type="GO" id="GO:0005886">
    <property type="term" value="C:plasma membrane"/>
    <property type="evidence" value="ECO:0007669"/>
    <property type="project" value="UniProtKB-SubCell"/>
</dbReference>
<dbReference type="EMBL" id="LXMD01000023">
    <property type="protein sequence ID" value="OCG73983.1"/>
    <property type="molecule type" value="Genomic_DNA"/>
</dbReference>
<feature type="transmembrane region" description="Helical" evidence="6">
    <location>
        <begin position="220"/>
        <end position="240"/>
    </location>
</feature>
<dbReference type="PANTHER" id="PTHR47089:SF1">
    <property type="entry name" value="GUANOSINE ABC TRANSPORTER PERMEASE PROTEIN NUPP"/>
    <property type="match status" value="1"/>
</dbReference>
<name>A0A1B9NBM7_9MICO</name>
<evidence type="ECO:0000313" key="7">
    <source>
        <dbReference type="EMBL" id="OCG73983.1"/>
    </source>
</evidence>
<evidence type="ECO:0000256" key="1">
    <source>
        <dbReference type="ARBA" id="ARBA00004651"/>
    </source>
</evidence>
<feature type="transmembrane region" description="Helical" evidence="6">
    <location>
        <begin position="269"/>
        <end position="289"/>
    </location>
</feature>
<protein>
    <submittedName>
        <fullName evidence="7">ABC transporter permease</fullName>
    </submittedName>
</protein>
<evidence type="ECO:0000256" key="5">
    <source>
        <dbReference type="ARBA" id="ARBA00023136"/>
    </source>
</evidence>
<evidence type="ECO:0000256" key="6">
    <source>
        <dbReference type="SAM" id="Phobius"/>
    </source>
</evidence>
<sequence>MREILAGSVVRGALAILIAFVVGAILIVSTNDDVISAAGYFFARPLDTLSAAWGAVAEAYGALFRGAIYNTEADSFVAGIRSLTETARFAGPLIAAGLGVALSFRVGMFNIGGQGQLLVAAGCAMWAATQWPMPGGLHLLVAIVFGLIGGSVWGAVVGFLKAQTGAHEVIVTIMLNYVAVNVLTWVLRTSPMHNPGSGNDPTSMAPAETAQLPAILGPSFQLHLGFVLAIAAAVLFWWLMERSSLGFKFRAVGLNPDAARTAGINVERIFVYTMAASGAFVALAGVNQALGRTAGFTPSIDAGIGWDAITVALLGGSRAGGVVFAGLLFGAFKAASSTMQFVGVAPEVMSVVQGVIVLFIAAPPLVRAIFRLPAPGAGVRAVLARTRTAETEEVAK</sequence>
<dbReference type="GO" id="GO:0022857">
    <property type="term" value="F:transmembrane transporter activity"/>
    <property type="evidence" value="ECO:0007669"/>
    <property type="project" value="InterPro"/>
</dbReference>
<evidence type="ECO:0000256" key="3">
    <source>
        <dbReference type="ARBA" id="ARBA00022692"/>
    </source>
</evidence>
<organism evidence="7 8">
    <name type="scientific">Microbacterium sediminis</name>
    <dbReference type="NCBI Taxonomy" id="904291"/>
    <lineage>
        <taxon>Bacteria</taxon>
        <taxon>Bacillati</taxon>
        <taxon>Actinomycetota</taxon>
        <taxon>Actinomycetes</taxon>
        <taxon>Micrococcales</taxon>
        <taxon>Microbacteriaceae</taxon>
        <taxon>Microbacterium</taxon>
    </lineage>
</organism>
<dbReference type="InterPro" id="IPR001851">
    <property type="entry name" value="ABC_transp_permease"/>
</dbReference>
<feature type="transmembrane region" description="Helical" evidence="6">
    <location>
        <begin position="89"/>
        <end position="108"/>
    </location>
</feature>
<dbReference type="Proteomes" id="UP000093355">
    <property type="component" value="Unassembled WGS sequence"/>
</dbReference>
<evidence type="ECO:0000256" key="2">
    <source>
        <dbReference type="ARBA" id="ARBA00022475"/>
    </source>
</evidence>
<evidence type="ECO:0000256" key="4">
    <source>
        <dbReference type="ARBA" id="ARBA00022989"/>
    </source>
</evidence>
<keyword evidence="5 6" id="KW-0472">Membrane</keyword>
<keyword evidence="8" id="KW-1185">Reference proteome</keyword>
<feature type="transmembrane region" description="Helical" evidence="6">
    <location>
        <begin position="309"/>
        <end position="329"/>
    </location>
</feature>
<accession>A0A1B9NBM7</accession>
<dbReference type="PANTHER" id="PTHR47089">
    <property type="entry name" value="ABC TRANSPORTER, PERMEASE PROTEIN"/>
    <property type="match status" value="1"/>
</dbReference>
<feature type="transmembrane region" description="Helical" evidence="6">
    <location>
        <begin position="139"/>
        <end position="160"/>
    </location>
</feature>